<name>A0A2G9S560_AQUCT</name>
<proteinExistence type="predicted"/>
<dbReference type="EMBL" id="KV926718">
    <property type="protein sequence ID" value="PIO35240.1"/>
    <property type="molecule type" value="Genomic_DNA"/>
</dbReference>
<organism evidence="1 2">
    <name type="scientific">Aquarana catesbeiana</name>
    <name type="common">American bullfrog</name>
    <name type="synonym">Rana catesbeiana</name>
    <dbReference type="NCBI Taxonomy" id="8400"/>
    <lineage>
        <taxon>Eukaryota</taxon>
        <taxon>Metazoa</taxon>
        <taxon>Chordata</taxon>
        <taxon>Craniata</taxon>
        <taxon>Vertebrata</taxon>
        <taxon>Euteleostomi</taxon>
        <taxon>Amphibia</taxon>
        <taxon>Batrachia</taxon>
        <taxon>Anura</taxon>
        <taxon>Neobatrachia</taxon>
        <taxon>Ranoidea</taxon>
        <taxon>Ranidae</taxon>
        <taxon>Aquarana</taxon>
    </lineage>
</organism>
<accession>A0A2G9S560</accession>
<evidence type="ECO:0000313" key="2">
    <source>
        <dbReference type="Proteomes" id="UP000228934"/>
    </source>
</evidence>
<dbReference type="AlphaFoldDB" id="A0A2G9S560"/>
<gene>
    <name evidence="1" type="ORF">AB205_0033080</name>
</gene>
<dbReference type="Proteomes" id="UP000228934">
    <property type="component" value="Unassembled WGS sequence"/>
</dbReference>
<sequence length="51" mass="5687">MKIIRAISSKKSGVMKAAFLRVFSSARKLARILAIGYKGPFLFFWHSVLSG</sequence>
<reference evidence="2" key="1">
    <citation type="journal article" date="2017" name="Nat. Commun.">
        <title>The North American bullfrog draft genome provides insight into hormonal regulation of long noncoding RNA.</title>
        <authorList>
            <person name="Hammond S.A."/>
            <person name="Warren R.L."/>
            <person name="Vandervalk B.P."/>
            <person name="Kucuk E."/>
            <person name="Khan H."/>
            <person name="Gibb E.A."/>
            <person name="Pandoh P."/>
            <person name="Kirk H."/>
            <person name="Zhao Y."/>
            <person name="Jones M."/>
            <person name="Mungall A.J."/>
            <person name="Coope R."/>
            <person name="Pleasance S."/>
            <person name="Moore R.A."/>
            <person name="Holt R.A."/>
            <person name="Round J.M."/>
            <person name="Ohora S."/>
            <person name="Walle B.V."/>
            <person name="Veldhoen N."/>
            <person name="Helbing C.C."/>
            <person name="Birol I."/>
        </authorList>
    </citation>
    <scope>NUCLEOTIDE SEQUENCE [LARGE SCALE GENOMIC DNA]</scope>
</reference>
<protein>
    <submittedName>
        <fullName evidence="1">Uncharacterized protein</fullName>
    </submittedName>
</protein>
<keyword evidence="2" id="KW-1185">Reference proteome</keyword>
<evidence type="ECO:0000313" key="1">
    <source>
        <dbReference type="EMBL" id="PIO35240.1"/>
    </source>
</evidence>